<dbReference type="KEGG" id="mah:MEALZ_2906"/>
<name>G4T141_META2</name>
<gene>
    <name evidence="2" type="ordered locus">MEALZ_2906</name>
</gene>
<keyword evidence="3" id="KW-1185">Reference proteome</keyword>
<dbReference type="Proteomes" id="UP000008315">
    <property type="component" value="Chromosome"/>
</dbReference>
<feature type="signal peptide" evidence="1">
    <location>
        <begin position="1"/>
        <end position="21"/>
    </location>
</feature>
<dbReference type="AlphaFoldDB" id="G4T141"/>
<dbReference type="EMBL" id="FO082060">
    <property type="protein sequence ID" value="CCE24572.1"/>
    <property type="molecule type" value="Genomic_DNA"/>
</dbReference>
<protein>
    <submittedName>
        <fullName evidence="2">Uncharacterized protein</fullName>
    </submittedName>
</protein>
<sequence length="138" mass="14998">MKLIKPLFACCLLLQFSSVHAQGNSSMHDGHGAGGGGGSACQKLRINKNKLVPAHLAEVAPESDITFNAFGFDKPENLEVTVKKIPIAITTEFKDPFYVVRGKLPSELKGTHARINVKLRSPIVKCISEDGWLVKISE</sequence>
<dbReference type="PATRIC" id="fig|271065.3.peg.2985"/>
<accession>G4T141</accession>
<keyword evidence="1" id="KW-0732">Signal</keyword>
<organism evidence="2 3">
    <name type="scientific">Methylotuvimicrobium alcaliphilum (strain DSM 19304 / NCIMB 14124 / VKM B-2133 / 20Z)</name>
    <name type="common">Methylomicrobium alcaliphilum</name>
    <dbReference type="NCBI Taxonomy" id="1091494"/>
    <lineage>
        <taxon>Bacteria</taxon>
        <taxon>Pseudomonadati</taxon>
        <taxon>Pseudomonadota</taxon>
        <taxon>Gammaproteobacteria</taxon>
        <taxon>Methylococcales</taxon>
        <taxon>Methylococcaceae</taxon>
        <taxon>Methylotuvimicrobium</taxon>
    </lineage>
</organism>
<reference evidence="3" key="1">
    <citation type="journal article" date="2012" name="J. Bacteriol.">
        <title>Genome sequence of the haloalkaliphilic methanotrophic bacterium Methylomicrobium alcaliphilum 20Z.</title>
        <authorList>
            <person name="Vuilleumier S."/>
            <person name="Khmelenina V.N."/>
            <person name="Bringel F."/>
            <person name="Reshetnikov A.S."/>
            <person name="Lajus A."/>
            <person name="Mangenot S."/>
            <person name="Rouy Z."/>
            <person name="Op den Camp H.J."/>
            <person name="Jetten M.S."/>
            <person name="Dispirito A.A."/>
            <person name="Dunfield P."/>
            <person name="Klotz M.G."/>
            <person name="Semrau J.D."/>
            <person name="Stein L.Y."/>
            <person name="Barbe V."/>
            <person name="Medigue C."/>
            <person name="Trotsenko Y.A."/>
            <person name="Kalyuzhnaya M.G."/>
        </authorList>
    </citation>
    <scope>NUCLEOTIDE SEQUENCE [LARGE SCALE GENOMIC DNA]</scope>
    <source>
        <strain evidence="3">DSM 19304 / NCIMB 14124 / VKM B-2133 / 20Z</strain>
    </source>
</reference>
<evidence type="ECO:0000313" key="2">
    <source>
        <dbReference type="EMBL" id="CCE24572.1"/>
    </source>
</evidence>
<feature type="chain" id="PRO_5003468276" evidence="1">
    <location>
        <begin position="22"/>
        <end position="138"/>
    </location>
</feature>
<proteinExistence type="predicted"/>
<dbReference type="HOGENOM" id="CLU_124408_1_0_6"/>
<dbReference type="RefSeq" id="WP_014149336.1">
    <property type="nucleotide sequence ID" value="NC_016112.1"/>
</dbReference>
<evidence type="ECO:0000256" key="1">
    <source>
        <dbReference type="SAM" id="SignalP"/>
    </source>
</evidence>
<evidence type="ECO:0000313" key="3">
    <source>
        <dbReference type="Proteomes" id="UP000008315"/>
    </source>
</evidence>